<evidence type="ECO:0000313" key="2">
    <source>
        <dbReference type="EMBL" id="SVB92358.1"/>
    </source>
</evidence>
<accession>A0A382HYJ6</accession>
<gene>
    <name evidence="2" type="ORF">METZ01_LOCUS245212</name>
</gene>
<dbReference type="GO" id="GO:0016209">
    <property type="term" value="F:antioxidant activity"/>
    <property type="evidence" value="ECO:0007669"/>
    <property type="project" value="InterPro"/>
</dbReference>
<proteinExistence type="predicted"/>
<feature type="domain" description="Alkyl hydroperoxide reductase subunit C/ Thiol specific antioxidant" evidence="1">
    <location>
        <begin position="3"/>
        <end position="48"/>
    </location>
</feature>
<dbReference type="InterPro" id="IPR036249">
    <property type="entry name" value="Thioredoxin-like_sf"/>
</dbReference>
<name>A0A382HYJ6_9ZZZZ</name>
<dbReference type="CDD" id="cd02966">
    <property type="entry name" value="TlpA_like_family"/>
    <property type="match status" value="1"/>
</dbReference>
<dbReference type="InterPro" id="IPR050553">
    <property type="entry name" value="Thioredoxin_ResA/DsbE_sf"/>
</dbReference>
<dbReference type="PANTHER" id="PTHR42852">
    <property type="entry name" value="THIOL:DISULFIDE INTERCHANGE PROTEIN DSBE"/>
    <property type="match status" value="1"/>
</dbReference>
<dbReference type="SUPFAM" id="SSF52833">
    <property type="entry name" value="Thioredoxin-like"/>
    <property type="match status" value="1"/>
</dbReference>
<dbReference type="PANTHER" id="PTHR42852:SF17">
    <property type="entry name" value="THIOREDOXIN-LIKE PROTEIN HI_1115"/>
    <property type="match status" value="1"/>
</dbReference>
<evidence type="ECO:0000259" key="1">
    <source>
        <dbReference type="Pfam" id="PF00578"/>
    </source>
</evidence>
<dbReference type="EMBL" id="UINC01064065">
    <property type="protein sequence ID" value="SVB92358.1"/>
    <property type="molecule type" value="Genomic_DNA"/>
</dbReference>
<reference evidence="2" key="1">
    <citation type="submission" date="2018-05" db="EMBL/GenBank/DDBJ databases">
        <authorList>
            <person name="Lanie J.A."/>
            <person name="Ng W.-L."/>
            <person name="Kazmierczak K.M."/>
            <person name="Andrzejewski T.M."/>
            <person name="Davidsen T.M."/>
            <person name="Wayne K.J."/>
            <person name="Tettelin H."/>
            <person name="Glass J.I."/>
            <person name="Rusch D."/>
            <person name="Podicherti R."/>
            <person name="Tsui H.-C.T."/>
            <person name="Winkler M.E."/>
        </authorList>
    </citation>
    <scope>NUCLEOTIDE SEQUENCE</scope>
</reference>
<sequence length="88" mass="10069">NEDRIQEYVNDKNLTFPVLLDQDQKIRKQYHVMGLPTSYLIDGEGKIRGYASGARTWDSADSHSLLLSLKRNGSNDDLQVDRISMQDN</sequence>
<dbReference type="Pfam" id="PF00578">
    <property type="entry name" value="AhpC-TSA"/>
    <property type="match status" value="1"/>
</dbReference>
<organism evidence="2">
    <name type="scientific">marine metagenome</name>
    <dbReference type="NCBI Taxonomy" id="408172"/>
    <lineage>
        <taxon>unclassified sequences</taxon>
        <taxon>metagenomes</taxon>
        <taxon>ecological metagenomes</taxon>
    </lineage>
</organism>
<protein>
    <recommendedName>
        <fullName evidence="1">Alkyl hydroperoxide reductase subunit C/ Thiol specific antioxidant domain-containing protein</fullName>
    </recommendedName>
</protein>
<dbReference type="Gene3D" id="3.40.30.10">
    <property type="entry name" value="Glutaredoxin"/>
    <property type="match status" value="1"/>
</dbReference>
<dbReference type="InterPro" id="IPR000866">
    <property type="entry name" value="AhpC/TSA"/>
</dbReference>
<dbReference type="AlphaFoldDB" id="A0A382HYJ6"/>
<feature type="non-terminal residue" evidence="2">
    <location>
        <position position="1"/>
    </location>
</feature>
<dbReference type="GO" id="GO:0016491">
    <property type="term" value="F:oxidoreductase activity"/>
    <property type="evidence" value="ECO:0007669"/>
    <property type="project" value="InterPro"/>
</dbReference>